<dbReference type="Pfam" id="PF00542">
    <property type="entry name" value="Ribosomal_L12"/>
    <property type="match status" value="1"/>
</dbReference>
<dbReference type="AlphaFoldDB" id="A0A7S2XYV8"/>
<evidence type="ECO:0000313" key="5">
    <source>
        <dbReference type="EMBL" id="CAD9869229.1"/>
    </source>
</evidence>
<evidence type="ECO:0000256" key="1">
    <source>
        <dbReference type="ARBA" id="ARBA00007197"/>
    </source>
</evidence>
<dbReference type="GO" id="GO:0003729">
    <property type="term" value="F:mRNA binding"/>
    <property type="evidence" value="ECO:0007669"/>
    <property type="project" value="TreeGrafter"/>
</dbReference>
<keyword evidence="3" id="KW-0687">Ribonucleoprotein</keyword>
<comment type="similarity">
    <text evidence="1">Belongs to the bacterial ribosomal protein bL12 family.</text>
</comment>
<reference evidence="5" key="1">
    <citation type="submission" date="2021-01" db="EMBL/GenBank/DDBJ databases">
        <authorList>
            <person name="Corre E."/>
            <person name="Pelletier E."/>
            <person name="Niang G."/>
            <person name="Scheremetjew M."/>
            <person name="Finn R."/>
            <person name="Kale V."/>
            <person name="Holt S."/>
            <person name="Cochrane G."/>
            <person name="Meng A."/>
            <person name="Brown T."/>
            <person name="Cohen L."/>
        </authorList>
    </citation>
    <scope>NUCLEOTIDE SEQUENCE</scope>
    <source>
        <strain evidence="5">CCMP1661</strain>
    </source>
</reference>
<dbReference type="CDD" id="cd00387">
    <property type="entry name" value="Ribosomal_L7_L12"/>
    <property type="match status" value="1"/>
</dbReference>
<dbReference type="GO" id="GO:0006412">
    <property type="term" value="P:translation"/>
    <property type="evidence" value="ECO:0007669"/>
    <property type="project" value="InterPro"/>
</dbReference>
<dbReference type="FunFam" id="3.30.1390.10:FF:000001">
    <property type="entry name" value="50S ribosomal protein L7/L12"/>
    <property type="match status" value="1"/>
</dbReference>
<dbReference type="SUPFAM" id="SSF54736">
    <property type="entry name" value="ClpS-like"/>
    <property type="match status" value="1"/>
</dbReference>
<dbReference type="GO" id="GO:0003735">
    <property type="term" value="F:structural constituent of ribosome"/>
    <property type="evidence" value="ECO:0007669"/>
    <property type="project" value="InterPro"/>
</dbReference>
<protein>
    <recommendedName>
        <fullName evidence="4">Large ribosomal subunit protein bL12 C-terminal domain-containing protein</fullName>
    </recommendedName>
</protein>
<organism evidence="5">
    <name type="scientific">Fibrocapsa japonica</name>
    <dbReference type="NCBI Taxonomy" id="94617"/>
    <lineage>
        <taxon>Eukaryota</taxon>
        <taxon>Sar</taxon>
        <taxon>Stramenopiles</taxon>
        <taxon>Ochrophyta</taxon>
        <taxon>Raphidophyceae</taxon>
        <taxon>Chattonellales</taxon>
        <taxon>Chattonellaceae</taxon>
        <taxon>Fibrocapsa</taxon>
    </lineage>
</organism>
<gene>
    <name evidence="5" type="ORF">FJAP1339_LOCUS9000</name>
</gene>
<name>A0A7S2XYV8_9STRA</name>
<dbReference type="PANTHER" id="PTHR45987:SF4">
    <property type="entry name" value="LARGE RIBOSOMAL SUBUNIT PROTEIN BL12M"/>
    <property type="match status" value="1"/>
</dbReference>
<dbReference type="HAMAP" id="MF_00368">
    <property type="entry name" value="Ribosomal_bL12"/>
    <property type="match status" value="1"/>
</dbReference>
<dbReference type="GO" id="GO:0005840">
    <property type="term" value="C:ribosome"/>
    <property type="evidence" value="ECO:0007669"/>
    <property type="project" value="UniProtKB-KW"/>
</dbReference>
<evidence type="ECO:0000256" key="2">
    <source>
        <dbReference type="ARBA" id="ARBA00022980"/>
    </source>
</evidence>
<dbReference type="Gene3D" id="3.30.1390.10">
    <property type="match status" value="1"/>
</dbReference>
<proteinExistence type="inferred from homology"/>
<evidence type="ECO:0000256" key="3">
    <source>
        <dbReference type="ARBA" id="ARBA00023274"/>
    </source>
</evidence>
<dbReference type="PANTHER" id="PTHR45987">
    <property type="entry name" value="39S RIBOSOMAL PROTEIN L12"/>
    <property type="match status" value="1"/>
</dbReference>
<dbReference type="EMBL" id="HBHR01017917">
    <property type="protein sequence ID" value="CAD9869229.1"/>
    <property type="molecule type" value="Transcribed_RNA"/>
</dbReference>
<dbReference type="InterPro" id="IPR014719">
    <property type="entry name" value="Ribosomal_bL12_C/ClpS-like"/>
</dbReference>
<accession>A0A7S2XYV8</accession>
<dbReference type="InterPro" id="IPR000206">
    <property type="entry name" value="Ribosomal_bL12"/>
</dbReference>
<keyword evidence="2" id="KW-0689">Ribosomal protein</keyword>
<evidence type="ECO:0000259" key="4">
    <source>
        <dbReference type="Pfam" id="PF00542"/>
    </source>
</evidence>
<dbReference type="InterPro" id="IPR013823">
    <property type="entry name" value="Ribosomal_bL12_C"/>
</dbReference>
<dbReference type="GO" id="GO:1990904">
    <property type="term" value="C:ribonucleoprotein complex"/>
    <property type="evidence" value="ECO:0007669"/>
    <property type="project" value="UniProtKB-KW"/>
</dbReference>
<sequence>MAHPVIRSMLTKPTFHVTCSFLKNRLNARLFSFSRAPVPNTFPVCSRLYPTTYRCFSAEAPSGGGDEGGAGQGLANKGPAWEAASPKVRLVVEKVLDLNVIEIIMLVQYLEFRTGVPWGPGFGRGMGGGAAATGAGAGDAAPAEEKKEKEVWDLKVTGFEASAKIKLIKEVRTITGVGLKEAKEMVDNLPKVVQKGMKKEEAEQLMQKLKDLGAEAELE</sequence>
<feature type="domain" description="Large ribosomal subunit protein bL12 C-terminal" evidence="4">
    <location>
        <begin position="153"/>
        <end position="219"/>
    </location>
</feature>